<evidence type="ECO:0000256" key="3">
    <source>
        <dbReference type="ARBA" id="ARBA00023163"/>
    </source>
</evidence>
<dbReference type="Proteomes" id="UP000011863">
    <property type="component" value="Chromosome"/>
</dbReference>
<dbReference type="InterPro" id="IPR009057">
    <property type="entry name" value="Homeodomain-like_sf"/>
</dbReference>
<evidence type="ECO:0000313" key="6">
    <source>
        <dbReference type="EMBL" id="BAN02873.1"/>
    </source>
</evidence>
<accession>A0A6C7E936</accession>
<dbReference type="Gene3D" id="1.10.10.60">
    <property type="entry name" value="Homeodomain-like"/>
    <property type="match status" value="2"/>
</dbReference>
<dbReference type="Pfam" id="PF12833">
    <property type="entry name" value="HTH_18"/>
    <property type="match status" value="1"/>
</dbReference>
<evidence type="ECO:0000313" key="7">
    <source>
        <dbReference type="Proteomes" id="UP000011863"/>
    </source>
</evidence>
<evidence type="ECO:0000256" key="2">
    <source>
        <dbReference type="ARBA" id="ARBA00023125"/>
    </source>
</evidence>
<dbReference type="OrthoDB" id="2060755at2"/>
<dbReference type="GO" id="GO:0003700">
    <property type="term" value="F:DNA-binding transcription factor activity"/>
    <property type="evidence" value="ECO:0007669"/>
    <property type="project" value="InterPro"/>
</dbReference>
<proteinExistence type="predicted"/>
<feature type="region of interest" description="Disordered" evidence="4">
    <location>
        <begin position="148"/>
        <end position="172"/>
    </location>
</feature>
<evidence type="ECO:0000259" key="5">
    <source>
        <dbReference type="PROSITE" id="PS01124"/>
    </source>
</evidence>
<sequence>MDDDGKNAASSRTERVRVPGDVLVHLRAARDHLDRHFTEATDLATAASIAGLSKFHFHRLFKATYGVTPAEYLSRRRIERAQDLLRATNLTVTEVCFAVGYSSLGSFSARFKELVGDTPSAVQRRHMATGAPKVPGCFVFMRGLARQRTTGSDADERASTRADSASEEKPPG</sequence>
<dbReference type="RefSeq" id="WP_015442120.1">
    <property type="nucleotide sequence ID" value="NC_020520.1"/>
</dbReference>
<dbReference type="GO" id="GO:0043565">
    <property type="term" value="F:sequence-specific DNA binding"/>
    <property type="evidence" value="ECO:0007669"/>
    <property type="project" value="InterPro"/>
</dbReference>
<dbReference type="EMBL" id="AP012057">
    <property type="protein sequence ID" value="BAN02873.1"/>
    <property type="molecule type" value="Genomic_DNA"/>
</dbReference>
<dbReference type="SMART" id="SM00342">
    <property type="entry name" value="HTH_ARAC"/>
    <property type="match status" value="1"/>
</dbReference>
<name>A0A6C7E936_ILUCY</name>
<keyword evidence="1" id="KW-0805">Transcription regulation</keyword>
<dbReference type="InterPro" id="IPR018062">
    <property type="entry name" value="HTH_AraC-typ_CS"/>
</dbReference>
<dbReference type="PROSITE" id="PS00041">
    <property type="entry name" value="HTH_ARAC_FAMILY_1"/>
    <property type="match status" value="1"/>
</dbReference>
<gene>
    <name evidence="6" type="ORF">YM304_25590</name>
</gene>
<keyword evidence="7" id="KW-1185">Reference proteome</keyword>
<dbReference type="PANTHER" id="PTHR46796">
    <property type="entry name" value="HTH-TYPE TRANSCRIPTIONAL ACTIVATOR RHAS-RELATED"/>
    <property type="match status" value="1"/>
</dbReference>
<dbReference type="PROSITE" id="PS01124">
    <property type="entry name" value="HTH_ARAC_FAMILY_2"/>
    <property type="match status" value="1"/>
</dbReference>
<dbReference type="InterPro" id="IPR050204">
    <property type="entry name" value="AraC_XylS_family_regulators"/>
</dbReference>
<reference evidence="6 7" key="1">
    <citation type="journal article" date="2013" name="Int. J. Syst. Evol. Microbiol.">
        <title>Ilumatobacter nonamiense sp. nov. and Ilumatobacter coccineum sp. nov., isolated from seashore sand.</title>
        <authorList>
            <person name="Matsumoto A."/>
            <person name="Kasai H."/>
            <person name="Matsuo Y."/>
            <person name="Shizuri Y."/>
            <person name="Ichikawa N."/>
            <person name="Fujita N."/>
            <person name="Omura S."/>
            <person name="Takahashi Y."/>
        </authorList>
    </citation>
    <scope>NUCLEOTIDE SEQUENCE [LARGE SCALE GENOMIC DNA]</scope>
    <source>
        <strain evidence="7">NBRC 103263 / KCTC 29153 / YM16-304</strain>
    </source>
</reference>
<dbReference type="PANTHER" id="PTHR46796:SF6">
    <property type="entry name" value="ARAC SUBFAMILY"/>
    <property type="match status" value="1"/>
</dbReference>
<dbReference type="AlphaFoldDB" id="A0A6C7E936"/>
<protein>
    <submittedName>
        <fullName evidence="6">Putative AraC family transcriptional regulator</fullName>
    </submittedName>
</protein>
<dbReference type="InterPro" id="IPR018060">
    <property type="entry name" value="HTH_AraC"/>
</dbReference>
<dbReference type="KEGG" id="aym:YM304_25590"/>
<evidence type="ECO:0000256" key="4">
    <source>
        <dbReference type="SAM" id="MobiDB-lite"/>
    </source>
</evidence>
<organism evidence="6 7">
    <name type="scientific">Ilumatobacter coccineus (strain NBRC 103263 / KCTC 29153 / YM16-304)</name>
    <dbReference type="NCBI Taxonomy" id="1313172"/>
    <lineage>
        <taxon>Bacteria</taxon>
        <taxon>Bacillati</taxon>
        <taxon>Actinomycetota</taxon>
        <taxon>Acidimicrobiia</taxon>
        <taxon>Acidimicrobiales</taxon>
        <taxon>Ilumatobacteraceae</taxon>
        <taxon>Ilumatobacter</taxon>
    </lineage>
</organism>
<dbReference type="SUPFAM" id="SSF46689">
    <property type="entry name" value="Homeodomain-like"/>
    <property type="match status" value="2"/>
</dbReference>
<keyword evidence="3" id="KW-0804">Transcription</keyword>
<keyword evidence="2" id="KW-0238">DNA-binding</keyword>
<feature type="compositionally biased region" description="Basic and acidic residues" evidence="4">
    <location>
        <begin position="154"/>
        <end position="172"/>
    </location>
</feature>
<feature type="domain" description="HTH araC/xylS-type" evidence="5">
    <location>
        <begin position="27"/>
        <end position="125"/>
    </location>
</feature>
<evidence type="ECO:0000256" key="1">
    <source>
        <dbReference type="ARBA" id="ARBA00023015"/>
    </source>
</evidence>